<evidence type="ECO:0000313" key="1">
    <source>
        <dbReference type="Proteomes" id="UP000887565"/>
    </source>
</evidence>
<reference evidence="2" key="1">
    <citation type="submission" date="2022-11" db="UniProtKB">
        <authorList>
            <consortium name="WormBaseParasite"/>
        </authorList>
    </citation>
    <scope>IDENTIFICATION</scope>
</reference>
<keyword evidence="1" id="KW-1185">Reference proteome</keyword>
<accession>A0A915HY70</accession>
<organism evidence="1 2">
    <name type="scientific">Romanomermis culicivorax</name>
    <name type="common">Nematode worm</name>
    <dbReference type="NCBI Taxonomy" id="13658"/>
    <lineage>
        <taxon>Eukaryota</taxon>
        <taxon>Metazoa</taxon>
        <taxon>Ecdysozoa</taxon>
        <taxon>Nematoda</taxon>
        <taxon>Enoplea</taxon>
        <taxon>Dorylaimia</taxon>
        <taxon>Mermithida</taxon>
        <taxon>Mermithoidea</taxon>
        <taxon>Mermithidae</taxon>
        <taxon>Romanomermis</taxon>
    </lineage>
</organism>
<dbReference type="AlphaFoldDB" id="A0A915HY70"/>
<proteinExistence type="predicted"/>
<evidence type="ECO:0000313" key="2">
    <source>
        <dbReference type="WBParaSite" id="nRc.2.0.1.t06780-RA"/>
    </source>
</evidence>
<protein>
    <submittedName>
        <fullName evidence="2">Uncharacterized protein</fullName>
    </submittedName>
</protein>
<name>A0A915HY70_ROMCU</name>
<sequence>MEAFFRNKSSKIRHYDIKLIAVDRSRRDLPINIIADFLAPILIDLGPSDVQDSRNVHPCENKDIYRFYTPIPLIYLGTCIKLQTFE</sequence>
<dbReference type="WBParaSite" id="nRc.2.0.1.t06780-RA">
    <property type="protein sequence ID" value="nRc.2.0.1.t06780-RA"/>
    <property type="gene ID" value="nRc.2.0.1.g06780"/>
</dbReference>
<dbReference type="Proteomes" id="UP000887565">
    <property type="component" value="Unplaced"/>
</dbReference>